<reference evidence="1" key="1">
    <citation type="submission" date="2018-06" db="EMBL/GenBank/DDBJ databases">
        <authorList>
            <person name="Zhirakovskaya E."/>
        </authorList>
    </citation>
    <scope>NUCLEOTIDE SEQUENCE</scope>
</reference>
<name>A0A3B0YHV1_9ZZZZ</name>
<evidence type="ECO:0000313" key="1">
    <source>
        <dbReference type="EMBL" id="VAW79011.1"/>
    </source>
</evidence>
<dbReference type="EMBL" id="UOFL01000171">
    <property type="protein sequence ID" value="VAW79011.1"/>
    <property type="molecule type" value="Genomic_DNA"/>
</dbReference>
<dbReference type="AlphaFoldDB" id="A0A3B0YHV1"/>
<sequence length="103" mass="11881">MQSKKYGNNKAKISKWIKEGRGAGQGHEYQPWLTVRDLASRGRSHRIFGHTCQRTHHLLSDLELATFLILEWNTTTVDIREQFPLRIEDTVRLAKSSGIKHPS</sequence>
<proteinExistence type="predicted"/>
<dbReference type="SUPFAM" id="SSF52980">
    <property type="entry name" value="Restriction endonuclease-like"/>
    <property type="match status" value="1"/>
</dbReference>
<accession>A0A3B0YHV1</accession>
<organism evidence="1">
    <name type="scientific">hydrothermal vent metagenome</name>
    <dbReference type="NCBI Taxonomy" id="652676"/>
    <lineage>
        <taxon>unclassified sequences</taxon>
        <taxon>metagenomes</taxon>
        <taxon>ecological metagenomes</taxon>
    </lineage>
</organism>
<dbReference type="GO" id="GO:0003676">
    <property type="term" value="F:nucleic acid binding"/>
    <property type="evidence" value="ECO:0007669"/>
    <property type="project" value="InterPro"/>
</dbReference>
<dbReference type="InterPro" id="IPR011335">
    <property type="entry name" value="Restrct_endonuc-II-like"/>
</dbReference>
<protein>
    <submittedName>
        <fullName evidence="1">Transposon Tn7 transposition protein tnsA</fullName>
    </submittedName>
</protein>
<dbReference type="Gene3D" id="3.40.1350.10">
    <property type="match status" value="1"/>
</dbReference>
<dbReference type="InterPro" id="IPR011856">
    <property type="entry name" value="tRNA_endonuc-like_dom_sf"/>
</dbReference>
<gene>
    <name evidence="1" type="ORF">MNBD_GAMMA12-345</name>
</gene>